<dbReference type="OrthoDB" id="5342507at2759"/>
<proteinExistence type="predicted"/>
<evidence type="ECO:0000256" key="1">
    <source>
        <dbReference type="SAM" id="MobiDB-lite"/>
    </source>
</evidence>
<reference evidence="3 4" key="1">
    <citation type="submission" date="2019-06" db="EMBL/GenBank/DDBJ databases">
        <title>Wine fermentation using esterase from Monascus purpureus.</title>
        <authorList>
            <person name="Geng C."/>
            <person name="Zhang Y."/>
        </authorList>
    </citation>
    <scope>NUCLEOTIDE SEQUENCE [LARGE SCALE GENOMIC DNA]</scope>
    <source>
        <strain evidence="3">HQ1</strain>
    </source>
</reference>
<evidence type="ECO:0000256" key="2">
    <source>
        <dbReference type="SAM" id="Phobius"/>
    </source>
</evidence>
<keyword evidence="2" id="KW-0812">Transmembrane</keyword>
<comment type="caution">
    <text evidence="3">The sequence shown here is derived from an EMBL/GenBank/DDBJ whole genome shotgun (WGS) entry which is preliminary data.</text>
</comment>
<organism evidence="3 4">
    <name type="scientific">Monascus purpureus</name>
    <name type="common">Red mold</name>
    <name type="synonym">Monascus anka</name>
    <dbReference type="NCBI Taxonomy" id="5098"/>
    <lineage>
        <taxon>Eukaryota</taxon>
        <taxon>Fungi</taxon>
        <taxon>Dikarya</taxon>
        <taxon>Ascomycota</taxon>
        <taxon>Pezizomycotina</taxon>
        <taxon>Eurotiomycetes</taxon>
        <taxon>Eurotiomycetidae</taxon>
        <taxon>Eurotiales</taxon>
        <taxon>Aspergillaceae</taxon>
        <taxon>Monascus</taxon>
    </lineage>
</organism>
<keyword evidence="2" id="KW-1133">Transmembrane helix</keyword>
<dbReference type="EMBL" id="VIFY01000061">
    <property type="protein sequence ID" value="TQB72589.1"/>
    <property type="molecule type" value="Genomic_DNA"/>
</dbReference>
<keyword evidence="2" id="KW-0472">Membrane</keyword>
<evidence type="ECO:0008006" key="5">
    <source>
        <dbReference type="Google" id="ProtNLM"/>
    </source>
</evidence>
<feature type="transmembrane region" description="Helical" evidence="2">
    <location>
        <begin position="21"/>
        <end position="39"/>
    </location>
</feature>
<feature type="transmembrane region" description="Helical" evidence="2">
    <location>
        <begin position="51"/>
        <end position="71"/>
    </location>
</feature>
<name>A0A507QXW1_MONPU</name>
<dbReference type="AlphaFoldDB" id="A0A507QXW1"/>
<keyword evidence="4" id="KW-1185">Reference proteome</keyword>
<feature type="transmembrane region" description="Helical" evidence="2">
    <location>
        <begin position="78"/>
        <end position="100"/>
    </location>
</feature>
<accession>A0A507QXW1</accession>
<feature type="compositionally biased region" description="Basic and acidic residues" evidence="1">
    <location>
        <begin position="199"/>
        <end position="219"/>
    </location>
</feature>
<feature type="transmembrane region" description="Helical" evidence="2">
    <location>
        <begin position="143"/>
        <end position="163"/>
    </location>
</feature>
<feature type="region of interest" description="Disordered" evidence="1">
    <location>
        <begin position="171"/>
        <end position="219"/>
    </location>
</feature>
<sequence length="219" mass="23479">MAAIGGVILRFFNLGLRVLQVFDSAVILGIFSYYLAVLADHNLPIPTWTKAVEGLSGAATLYALLGCLFSCCLGGMTFFAFVGMLLDVCFVGAMIAIAVLTRDGTQSCHGNVHSPLGSGPSNTDSSTTKINLGFACRLEKACFAVSIIGIFLFLVSILFQHLLARHHRREKRYGPSPANGYTSGKGRGGFFSDSGSSRTRGDDSLLQHPTPKEAFYRSV</sequence>
<protein>
    <recommendedName>
        <fullName evidence="5">MARVEL domain-containing protein</fullName>
    </recommendedName>
</protein>
<dbReference type="Proteomes" id="UP000319663">
    <property type="component" value="Unassembled WGS sequence"/>
</dbReference>
<evidence type="ECO:0000313" key="4">
    <source>
        <dbReference type="Proteomes" id="UP000319663"/>
    </source>
</evidence>
<evidence type="ECO:0000313" key="3">
    <source>
        <dbReference type="EMBL" id="TQB72589.1"/>
    </source>
</evidence>
<gene>
    <name evidence="3" type="ORF">MPDQ_006722</name>
</gene>